<feature type="non-terminal residue" evidence="1">
    <location>
        <position position="154"/>
    </location>
</feature>
<organism evidence="1">
    <name type="scientific">Arion vulgaris</name>
    <dbReference type="NCBI Taxonomy" id="1028688"/>
    <lineage>
        <taxon>Eukaryota</taxon>
        <taxon>Metazoa</taxon>
        <taxon>Spiralia</taxon>
        <taxon>Lophotrochozoa</taxon>
        <taxon>Mollusca</taxon>
        <taxon>Gastropoda</taxon>
        <taxon>Heterobranchia</taxon>
        <taxon>Euthyneura</taxon>
        <taxon>Panpulmonata</taxon>
        <taxon>Eupulmonata</taxon>
        <taxon>Stylommatophora</taxon>
        <taxon>Helicina</taxon>
        <taxon>Arionoidea</taxon>
        <taxon>Arionidae</taxon>
        <taxon>Arion</taxon>
    </lineage>
</organism>
<evidence type="ECO:0000313" key="1">
    <source>
        <dbReference type="EMBL" id="CEK75328.1"/>
    </source>
</evidence>
<protein>
    <submittedName>
        <fullName evidence="1">Uncharacterized protein</fullName>
    </submittedName>
</protein>
<name>A0A0B7A3D5_9EUPU</name>
<gene>
    <name evidence="1" type="primary">ORF94993</name>
</gene>
<proteinExistence type="predicted"/>
<accession>A0A0B7A3D5</accession>
<sequence>DYCPEHNETSLRNVDYCPKHNKTTLGNVDSCSEQARISDIRSSKDLNHKFDILNSPQFSSAKGVTTIPAYDSNFILDKDNICRSEGSNSGTSTDILKVFVQPGSIKDGLLHTKNNFNLISDSNTVQDEYTENSVSEVWNRTDLSVGGATTSQLI</sequence>
<dbReference type="EMBL" id="HACG01028463">
    <property type="protein sequence ID" value="CEK75328.1"/>
    <property type="molecule type" value="Transcribed_RNA"/>
</dbReference>
<feature type="non-terminal residue" evidence="1">
    <location>
        <position position="1"/>
    </location>
</feature>
<reference evidence="1" key="1">
    <citation type="submission" date="2014-12" db="EMBL/GenBank/DDBJ databases">
        <title>Insight into the proteome of Arion vulgaris.</title>
        <authorList>
            <person name="Aradska J."/>
            <person name="Bulat T."/>
            <person name="Smidak R."/>
            <person name="Sarate P."/>
            <person name="Gangsoo J."/>
            <person name="Sialana F."/>
            <person name="Bilban M."/>
            <person name="Lubec G."/>
        </authorList>
    </citation>
    <scope>NUCLEOTIDE SEQUENCE</scope>
    <source>
        <tissue evidence="1">Skin</tissue>
    </source>
</reference>
<dbReference type="AlphaFoldDB" id="A0A0B7A3D5"/>